<dbReference type="InterPro" id="IPR000719">
    <property type="entry name" value="Prot_kinase_dom"/>
</dbReference>
<dbReference type="OrthoDB" id="647at2759"/>
<keyword evidence="8 16" id="KW-0418">Kinase</keyword>
<feature type="compositionally biased region" description="Basic and acidic residues" evidence="14">
    <location>
        <begin position="356"/>
        <end position="368"/>
    </location>
</feature>
<dbReference type="InterPro" id="IPR050108">
    <property type="entry name" value="CDK"/>
</dbReference>
<dbReference type="CDD" id="cd07843">
    <property type="entry name" value="STKc_CDC2L1"/>
    <property type="match status" value="1"/>
</dbReference>
<comment type="cofactor">
    <cofactor evidence="1">
        <name>Mg(2+)</name>
        <dbReference type="ChEBI" id="CHEBI:18420"/>
    </cofactor>
</comment>
<dbReference type="GO" id="GO:0004693">
    <property type="term" value="F:cyclin-dependent protein serine/threonine kinase activity"/>
    <property type="evidence" value="ECO:0007669"/>
    <property type="project" value="UniProtKB-EC"/>
</dbReference>
<feature type="domain" description="Protein kinase" evidence="15">
    <location>
        <begin position="49"/>
        <end position="335"/>
    </location>
</feature>
<gene>
    <name evidence="16" type="ORF">BpHYR1_054328</name>
</gene>
<dbReference type="Gene3D" id="1.10.510.10">
    <property type="entry name" value="Transferase(Phosphotransferase) domain 1"/>
    <property type="match status" value="1"/>
</dbReference>
<dbReference type="InterPro" id="IPR008271">
    <property type="entry name" value="Ser/Thr_kinase_AS"/>
</dbReference>
<keyword evidence="5" id="KW-0597">Phosphoprotein</keyword>
<keyword evidence="10" id="KW-0131">Cell cycle</keyword>
<evidence type="ECO:0000256" key="8">
    <source>
        <dbReference type="ARBA" id="ARBA00022777"/>
    </source>
</evidence>
<comment type="similarity">
    <text evidence="2">Belongs to the protein kinase superfamily. CMGC Ser/Thr protein kinase family. CDC2/CDKX subfamily.</text>
</comment>
<keyword evidence="6" id="KW-0808">Transferase</keyword>
<keyword evidence="4" id="KW-0723">Serine/threonine-protein kinase</keyword>
<dbReference type="PANTHER" id="PTHR24056">
    <property type="entry name" value="CELL DIVISION PROTEIN KINASE"/>
    <property type="match status" value="1"/>
</dbReference>
<evidence type="ECO:0000313" key="17">
    <source>
        <dbReference type="Proteomes" id="UP000276133"/>
    </source>
</evidence>
<dbReference type="STRING" id="10195.A0A3M7S4C3"/>
<evidence type="ECO:0000256" key="7">
    <source>
        <dbReference type="ARBA" id="ARBA00022741"/>
    </source>
</evidence>
<keyword evidence="7" id="KW-0547">Nucleotide-binding</keyword>
<dbReference type="EC" id="2.7.11.22" evidence="3"/>
<evidence type="ECO:0000256" key="10">
    <source>
        <dbReference type="ARBA" id="ARBA00023306"/>
    </source>
</evidence>
<dbReference type="PROSITE" id="PS50011">
    <property type="entry name" value="PROTEIN_KINASE_DOM"/>
    <property type="match status" value="1"/>
</dbReference>
<evidence type="ECO:0000256" key="11">
    <source>
        <dbReference type="ARBA" id="ARBA00047811"/>
    </source>
</evidence>
<evidence type="ECO:0000313" key="16">
    <source>
        <dbReference type="EMBL" id="RNA30480.1"/>
    </source>
</evidence>
<proteinExistence type="inferred from homology"/>
<evidence type="ECO:0000256" key="12">
    <source>
        <dbReference type="ARBA" id="ARBA00048367"/>
    </source>
</evidence>
<keyword evidence="9" id="KW-0067">ATP-binding</keyword>
<keyword evidence="17" id="KW-1185">Reference proteome</keyword>
<reference evidence="16 17" key="1">
    <citation type="journal article" date="2018" name="Sci. Rep.">
        <title>Genomic signatures of local adaptation to the degree of environmental predictability in rotifers.</title>
        <authorList>
            <person name="Franch-Gras L."/>
            <person name="Hahn C."/>
            <person name="Garcia-Roger E.M."/>
            <person name="Carmona M.J."/>
            <person name="Serra M."/>
            <person name="Gomez A."/>
        </authorList>
    </citation>
    <scope>NUCLEOTIDE SEQUENCE [LARGE SCALE GENOMIC DNA]</scope>
    <source>
        <strain evidence="16">HYR1</strain>
    </source>
</reference>
<evidence type="ECO:0000256" key="9">
    <source>
        <dbReference type="ARBA" id="ARBA00022840"/>
    </source>
</evidence>
<comment type="caution">
    <text evidence="16">The sequence shown here is derived from an EMBL/GenBank/DDBJ whole genome shotgun (WGS) entry which is preliminary data.</text>
</comment>
<dbReference type="Pfam" id="PF00069">
    <property type="entry name" value="Pkinase"/>
    <property type="match status" value="1"/>
</dbReference>
<evidence type="ECO:0000256" key="5">
    <source>
        <dbReference type="ARBA" id="ARBA00022553"/>
    </source>
</evidence>
<comment type="catalytic activity">
    <reaction evidence="11">
        <text>L-threonyl-[protein] + ATP = O-phospho-L-threonyl-[protein] + ADP + H(+)</text>
        <dbReference type="Rhea" id="RHEA:46608"/>
        <dbReference type="Rhea" id="RHEA-COMP:11060"/>
        <dbReference type="Rhea" id="RHEA-COMP:11605"/>
        <dbReference type="ChEBI" id="CHEBI:15378"/>
        <dbReference type="ChEBI" id="CHEBI:30013"/>
        <dbReference type="ChEBI" id="CHEBI:30616"/>
        <dbReference type="ChEBI" id="CHEBI:61977"/>
        <dbReference type="ChEBI" id="CHEBI:456216"/>
        <dbReference type="EC" id="2.7.11.22"/>
    </reaction>
</comment>
<dbReference type="GO" id="GO:0005524">
    <property type="term" value="F:ATP binding"/>
    <property type="evidence" value="ECO:0007669"/>
    <property type="project" value="UniProtKB-KW"/>
</dbReference>
<dbReference type="GO" id="GO:0007346">
    <property type="term" value="P:regulation of mitotic cell cycle"/>
    <property type="evidence" value="ECO:0007669"/>
    <property type="project" value="TreeGrafter"/>
</dbReference>
<dbReference type="PROSITE" id="PS00108">
    <property type="entry name" value="PROTEIN_KINASE_ST"/>
    <property type="match status" value="1"/>
</dbReference>
<comment type="catalytic activity">
    <reaction evidence="12">
        <text>L-seryl-[protein] + ATP = O-phospho-L-seryl-[protein] + ADP + H(+)</text>
        <dbReference type="Rhea" id="RHEA:17989"/>
        <dbReference type="Rhea" id="RHEA-COMP:9863"/>
        <dbReference type="Rhea" id="RHEA-COMP:11604"/>
        <dbReference type="ChEBI" id="CHEBI:15378"/>
        <dbReference type="ChEBI" id="CHEBI:29999"/>
        <dbReference type="ChEBI" id="CHEBI:30616"/>
        <dbReference type="ChEBI" id="CHEBI:83421"/>
        <dbReference type="ChEBI" id="CHEBI:456216"/>
        <dbReference type="EC" id="2.7.11.22"/>
    </reaction>
</comment>
<evidence type="ECO:0000256" key="3">
    <source>
        <dbReference type="ARBA" id="ARBA00012425"/>
    </source>
</evidence>
<evidence type="ECO:0000256" key="6">
    <source>
        <dbReference type="ARBA" id="ARBA00022679"/>
    </source>
</evidence>
<dbReference type="SMART" id="SM00220">
    <property type="entry name" value="S_TKc"/>
    <property type="match status" value="1"/>
</dbReference>
<sequence length="399" mass="45950">MEKVPGETEEIKLRPRPEMIDECEQTTETVPDPITYFCATKGCRSVEEFECLNKIEEGAYGVVFRAKDKKTNEQVALKRLKMEKEKDGFPITSLREVDTLLKCRHPNIVSVREIVVGSNMDKIYMVMEFVEHDLKSLMQYGMKNPFLMSEVKCLMLQLLSGIVHLHDNWIIHRDLKTSNLLLSHKGILKIADFGLAREYGSPLKEYTPIVVTLWYRSPELLLNTKKYSTAVDMWSVGCIFGELMLMKALFPGKNEKDQLDKVFKDLGTPTDKIWPGFRDLPLAQKLNFPNFPYNTLRSRFGKYLSDKGFELINKLLTYDPHRRITAEDALKHDFFKETPKPIDPSIFPTWPAKSEGLSRKKMPQDSEPKAPSAGKMYEKLLEDEGFVLHGSVAPFQLRM</sequence>
<protein>
    <recommendedName>
        <fullName evidence="3">cyclin-dependent kinase</fullName>
        <ecNumber evidence="3">2.7.11.22</ecNumber>
    </recommendedName>
    <alternativeName>
        <fullName evidence="13">Galactosyltransferase-associated protein kinase p58/GTA</fullName>
    </alternativeName>
</protein>
<organism evidence="16 17">
    <name type="scientific">Brachionus plicatilis</name>
    <name type="common">Marine rotifer</name>
    <name type="synonym">Brachionus muelleri</name>
    <dbReference type="NCBI Taxonomy" id="10195"/>
    <lineage>
        <taxon>Eukaryota</taxon>
        <taxon>Metazoa</taxon>
        <taxon>Spiralia</taxon>
        <taxon>Gnathifera</taxon>
        <taxon>Rotifera</taxon>
        <taxon>Eurotatoria</taxon>
        <taxon>Monogononta</taxon>
        <taxon>Pseudotrocha</taxon>
        <taxon>Ploima</taxon>
        <taxon>Brachionidae</taxon>
        <taxon>Brachionus</taxon>
    </lineage>
</organism>
<evidence type="ECO:0000256" key="4">
    <source>
        <dbReference type="ARBA" id="ARBA00022527"/>
    </source>
</evidence>
<dbReference type="FunFam" id="1.10.510.10:FF:000124">
    <property type="entry name" value="cyclin-dependent kinase 11B isoform X1"/>
    <property type="match status" value="1"/>
</dbReference>
<accession>A0A3M7S4C3</accession>
<evidence type="ECO:0000256" key="14">
    <source>
        <dbReference type="SAM" id="MobiDB-lite"/>
    </source>
</evidence>
<dbReference type="InterPro" id="IPR045267">
    <property type="entry name" value="CDK11/PITSLRE_STKc"/>
</dbReference>
<name>A0A3M7S4C3_BRAPC</name>
<dbReference type="FunFam" id="3.30.200.20:FF:000054">
    <property type="entry name" value="Cyclin-dependent kinase 11B"/>
    <property type="match status" value="1"/>
</dbReference>
<dbReference type="GO" id="GO:0005634">
    <property type="term" value="C:nucleus"/>
    <property type="evidence" value="ECO:0007669"/>
    <property type="project" value="TreeGrafter"/>
</dbReference>
<evidence type="ECO:0000259" key="15">
    <source>
        <dbReference type="PROSITE" id="PS50011"/>
    </source>
</evidence>
<dbReference type="AlphaFoldDB" id="A0A3M7S4C3"/>
<dbReference type="SUPFAM" id="SSF56112">
    <property type="entry name" value="Protein kinase-like (PK-like)"/>
    <property type="match status" value="1"/>
</dbReference>
<feature type="region of interest" description="Disordered" evidence="14">
    <location>
        <begin position="353"/>
        <end position="372"/>
    </location>
</feature>
<evidence type="ECO:0000256" key="13">
    <source>
        <dbReference type="ARBA" id="ARBA00079859"/>
    </source>
</evidence>
<dbReference type="Proteomes" id="UP000276133">
    <property type="component" value="Unassembled WGS sequence"/>
</dbReference>
<dbReference type="Gene3D" id="3.30.200.20">
    <property type="entry name" value="Phosphorylase Kinase, domain 1"/>
    <property type="match status" value="1"/>
</dbReference>
<dbReference type="PANTHER" id="PTHR24056:SF107">
    <property type="entry name" value="CYCLIN-DEPENDENT KINASE 11A-RELATED"/>
    <property type="match status" value="1"/>
</dbReference>
<dbReference type="InterPro" id="IPR011009">
    <property type="entry name" value="Kinase-like_dom_sf"/>
</dbReference>
<evidence type="ECO:0000256" key="2">
    <source>
        <dbReference type="ARBA" id="ARBA00006485"/>
    </source>
</evidence>
<dbReference type="EMBL" id="REGN01002084">
    <property type="protein sequence ID" value="RNA30480.1"/>
    <property type="molecule type" value="Genomic_DNA"/>
</dbReference>
<evidence type="ECO:0000256" key="1">
    <source>
        <dbReference type="ARBA" id="ARBA00001946"/>
    </source>
</evidence>